<evidence type="ECO:0000256" key="6">
    <source>
        <dbReference type="SAM" id="Phobius"/>
    </source>
</evidence>
<keyword evidence="4 6" id="KW-1133">Transmembrane helix</keyword>
<feature type="transmembrane region" description="Helical" evidence="6">
    <location>
        <begin position="195"/>
        <end position="212"/>
    </location>
</feature>
<dbReference type="PROSITE" id="PS51257">
    <property type="entry name" value="PROKAR_LIPOPROTEIN"/>
    <property type="match status" value="1"/>
</dbReference>
<evidence type="ECO:0008006" key="8">
    <source>
        <dbReference type="Google" id="ProtNLM"/>
    </source>
</evidence>
<evidence type="ECO:0000256" key="1">
    <source>
        <dbReference type="ARBA" id="ARBA00004651"/>
    </source>
</evidence>
<feature type="transmembrane region" description="Helical" evidence="6">
    <location>
        <begin position="281"/>
        <end position="299"/>
    </location>
</feature>
<feature type="transmembrane region" description="Helical" evidence="6">
    <location>
        <begin position="161"/>
        <end position="183"/>
    </location>
</feature>
<feature type="transmembrane region" description="Helical" evidence="6">
    <location>
        <begin position="131"/>
        <end position="154"/>
    </location>
</feature>
<comment type="caution">
    <text evidence="7">The sequence shown here is derived from an EMBL/GenBank/DDBJ whole genome shotgun (WGS) entry which is preliminary data.</text>
</comment>
<feature type="transmembrane region" description="Helical" evidence="6">
    <location>
        <begin position="224"/>
        <end position="245"/>
    </location>
</feature>
<dbReference type="PANTHER" id="PTHR30106:SF1">
    <property type="entry name" value="UPF0324 MEMBRANE PROTEIN FN0533"/>
    <property type="match status" value="1"/>
</dbReference>
<comment type="subcellular location">
    <subcellularLocation>
        <location evidence="1">Cell membrane</location>
        <topology evidence="1">Multi-pass membrane protein</topology>
    </subcellularLocation>
</comment>
<feature type="transmembrane region" description="Helical" evidence="6">
    <location>
        <begin position="6"/>
        <end position="36"/>
    </location>
</feature>
<accession>A0A644WTY1</accession>
<proteinExistence type="predicted"/>
<feature type="transmembrane region" description="Helical" evidence="6">
    <location>
        <begin position="251"/>
        <end position="269"/>
    </location>
</feature>
<dbReference type="PANTHER" id="PTHR30106">
    <property type="entry name" value="INNER MEMBRANE PROTEIN YEIH-RELATED"/>
    <property type="match status" value="1"/>
</dbReference>
<sequence length="300" mass="32142">MKLLLFLFLAVVSLFLSPAVGLFSGILFALLFGCLFKSKVKTFSKYLLQISVVGLGFGMNLNESLAAGIDGILYTVVSVSSVMIIGYFFGKAIGIPIKIAYLISSGTAICGGSAIAAISPVVDANENETSVSLAVIFTLNAIALFLFPFVGNLLGMDQISFGKWAAIAIHDTSSVVGAGMSYGPEALKVATLIKLTRALWIIPLSLVSFLIFKKEKVNKVAIPWFIFLFFAAMVLATYINLPALLLRTISIASHSSLSLTLFLIGSTLSIEAIKDVGIKPILFRVILWGIISITLILLLY</sequence>
<gene>
    <name evidence="7" type="ORF">SDC9_53325</name>
</gene>
<dbReference type="InterPro" id="IPR018383">
    <property type="entry name" value="UPF0324_pro"/>
</dbReference>
<keyword evidence="3 6" id="KW-0812">Transmembrane</keyword>
<keyword evidence="5 6" id="KW-0472">Membrane</keyword>
<feature type="transmembrane region" description="Helical" evidence="6">
    <location>
        <begin position="71"/>
        <end position="90"/>
    </location>
</feature>
<reference evidence="7" key="1">
    <citation type="submission" date="2019-08" db="EMBL/GenBank/DDBJ databases">
        <authorList>
            <person name="Kucharzyk K."/>
            <person name="Murdoch R.W."/>
            <person name="Higgins S."/>
            <person name="Loffler F."/>
        </authorList>
    </citation>
    <scope>NUCLEOTIDE SEQUENCE</scope>
</reference>
<dbReference type="GO" id="GO:0005886">
    <property type="term" value="C:plasma membrane"/>
    <property type="evidence" value="ECO:0007669"/>
    <property type="project" value="UniProtKB-SubCell"/>
</dbReference>
<evidence type="ECO:0000256" key="3">
    <source>
        <dbReference type="ARBA" id="ARBA00022692"/>
    </source>
</evidence>
<dbReference type="Pfam" id="PF03601">
    <property type="entry name" value="Cons_hypoth698"/>
    <property type="match status" value="1"/>
</dbReference>
<feature type="transmembrane region" description="Helical" evidence="6">
    <location>
        <begin position="43"/>
        <end position="59"/>
    </location>
</feature>
<dbReference type="AlphaFoldDB" id="A0A644WTY1"/>
<evidence type="ECO:0000256" key="4">
    <source>
        <dbReference type="ARBA" id="ARBA00022989"/>
    </source>
</evidence>
<evidence type="ECO:0000256" key="2">
    <source>
        <dbReference type="ARBA" id="ARBA00022475"/>
    </source>
</evidence>
<protein>
    <recommendedName>
        <fullName evidence="8">Sulfate exporter family transporter</fullName>
    </recommendedName>
</protein>
<feature type="transmembrane region" description="Helical" evidence="6">
    <location>
        <begin position="99"/>
        <end position="119"/>
    </location>
</feature>
<evidence type="ECO:0000313" key="7">
    <source>
        <dbReference type="EMBL" id="MPM07021.1"/>
    </source>
</evidence>
<dbReference type="EMBL" id="VSSQ01001291">
    <property type="protein sequence ID" value="MPM07021.1"/>
    <property type="molecule type" value="Genomic_DNA"/>
</dbReference>
<organism evidence="7">
    <name type="scientific">bioreactor metagenome</name>
    <dbReference type="NCBI Taxonomy" id="1076179"/>
    <lineage>
        <taxon>unclassified sequences</taxon>
        <taxon>metagenomes</taxon>
        <taxon>ecological metagenomes</taxon>
    </lineage>
</organism>
<keyword evidence="2" id="KW-1003">Cell membrane</keyword>
<evidence type="ECO:0000256" key="5">
    <source>
        <dbReference type="ARBA" id="ARBA00023136"/>
    </source>
</evidence>
<name>A0A644WTY1_9ZZZZ</name>